<accession>A0A1H1DZW6</accession>
<evidence type="ECO:0008006" key="4">
    <source>
        <dbReference type="Google" id="ProtNLM"/>
    </source>
</evidence>
<feature type="signal peptide" evidence="1">
    <location>
        <begin position="1"/>
        <end position="26"/>
    </location>
</feature>
<keyword evidence="3" id="KW-1185">Reference proteome</keyword>
<gene>
    <name evidence="2" type="ORF">SAMN04489765_1948</name>
</gene>
<feature type="chain" id="PRO_5010197979" description="Lipoprotein" evidence="1">
    <location>
        <begin position="27"/>
        <end position="173"/>
    </location>
</feature>
<dbReference type="EMBL" id="FNLF01000002">
    <property type="protein sequence ID" value="SDQ81426.1"/>
    <property type="molecule type" value="Genomic_DNA"/>
</dbReference>
<name>A0A1H1DZW6_9ACTN</name>
<dbReference type="AlphaFoldDB" id="A0A1H1DZW6"/>
<evidence type="ECO:0000313" key="3">
    <source>
        <dbReference type="Proteomes" id="UP000183053"/>
    </source>
</evidence>
<dbReference type="PROSITE" id="PS51257">
    <property type="entry name" value="PROKAR_LIPOPROTEIN"/>
    <property type="match status" value="1"/>
</dbReference>
<sequence>MTRLRAAVPIALTCIGAAVLTGCATAIEGRATVDAAEVSAALALPAGRGTPPADTDRRGFTAASARCDGTDVPVTLISGGLPADPYRFAVCRDDSGMRYLRAWANGEPSSIDSSPPRITFRGSFLTDTPNSAQFLAGDAKVDIGPTVVTITWPRRGSTTWTTTYPIRARWDRL</sequence>
<reference evidence="3" key="1">
    <citation type="submission" date="2016-10" db="EMBL/GenBank/DDBJ databases">
        <authorList>
            <person name="Varghese N."/>
            <person name="Submissions S."/>
        </authorList>
    </citation>
    <scope>NUCLEOTIDE SEQUENCE [LARGE SCALE GENOMIC DNA]</scope>
    <source>
        <strain evidence="3">DSM 44142</strain>
    </source>
</reference>
<evidence type="ECO:0000313" key="2">
    <source>
        <dbReference type="EMBL" id="SDQ81426.1"/>
    </source>
</evidence>
<proteinExistence type="predicted"/>
<dbReference type="STRING" id="47312.SAMN04489765_1948"/>
<dbReference type="RefSeq" id="WP_068565726.1">
    <property type="nucleotide sequence ID" value="NZ_FNLF01000002.1"/>
</dbReference>
<keyword evidence="1" id="KW-0732">Signal</keyword>
<dbReference type="OrthoDB" id="4775543at2"/>
<evidence type="ECO:0000256" key="1">
    <source>
        <dbReference type="SAM" id="SignalP"/>
    </source>
</evidence>
<dbReference type="Proteomes" id="UP000183053">
    <property type="component" value="Unassembled WGS sequence"/>
</dbReference>
<organism evidence="2 3">
    <name type="scientific">Tsukamurella pulmonis</name>
    <dbReference type="NCBI Taxonomy" id="47312"/>
    <lineage>
        <taxon>Bacteria</taxon>
        <taxon>Bacillati</taxon>
        <taxon>Actinomycetota</taxon>
        <taxon>Actinomycetes</taxon>
        <taxon>Mycobacteriales</taxon>
        <taxon>Tsukamurellaceae</taxon>
        <taxon>Tsukamurella</taxon>
    </lineage>
</organism>
<protein>
    <recommendedName>
        <fullName evidence="4">Lipoprotein</fullName>
    </recommendedName>
</protein>